<name>A0A217EDQ3_9GAMM</name>
<dbReference type="EMBL" id="FZLN01000001">
    <property type="protein sequence ID" value="SNQ28611.1"/>
    <property type="molecule type" value="Genomic_DNA"/>
</dbReference>
<feature type="chain" id="PRO_5012194444" evidence="1">
    <location>
        <begin position="34"/>
        <end position="170"/>
    </location>
</feature>
<keyword evidence="1" id="KW-0732">Signal</keyword>
<dbReference type="AlphaFoldDB" id="A0A217EDQ3"/>
<dbReference type="Proteomes" id="UP000243463">
    <property type="component" value="Unassembled WGS sequence"/>
</dbReference>
<evidence type="ECO:0000313" key="3">
    <source>
        <dbReference type="Proteomes" id="UP000243463"/>
    </source>
</evidence>
<reference evidence="3" key="1">
    <citation type="submission" date="2017-06" db="EMBL/GenBank/DDBJ databases">
        <authorList>
            <person name="Varghese N."/>
            <person name="Submissions S."/>
        </authorList>
    </citation>
    <scope>NUCLEOTIDE SEQUENCE [LARGE SCALE GENOMIC DNA]</scope>
    <source>
        <strain evidence="3">ANC 5114</strain>
    </source>
</reference>
<organism evidence="2 3">
    <name type="scientific">Acinetobacter apis</name>
    <dbReference type="NCBI Taxonomy" id="1229165"/>
    <lineage>
        <taxon>Bacteria</taxon>
        <taxon>Pseudomonadati</taxon>
        <taxon>Pseudomonadota</taxon>
        <taxon>Gammaproteobacteria</taxon>
        <taxon>Moraxellales</taxon>
        <taxon>Moraxellaceae</taxon>
        <taxon>Acinetobacter</taxon>
    </lineage>
</organism>
<proteinExistence type="predicted"/>
<protein>
    <submittedName>
        <fullName evidence="2">Uncharacterized protein</fullName>
    </submittedName>
</protein>
<evidence type="ECO:0000256" key="1">
    <source>
        <dbReference type="SAM" id="SignalP"/>
    </source>
</evidence>
<keyword evidence="3" id="KW-1185">Reference proteome</keyword>
<gene>
    <name evidence="2" type="ORF">SAMN05444584_0535</name>
</gene>
<feature type="signal peptide" evidence="1">
    <location>
        <begin position="1"/>
        <end position="33"/>
    </location>
</feature>
<evidence type="ECO:0000313" key="2">
    <source>
        <dbReference type="EMBL" id="SNQ28611.1"/>
    </source>
</evidence>
<accession>A0A217EDQ3</accession>
<sequence length="170" mass="19141">MLIYQHYANNEFKSYMKRLFSAVLFFMSAASFAASPATTQQKAKLPPAPANDIVIVTRPAIYGLWAMALPNTTCKEFYNFKENNAVVVNSAAEWSTGMYEYQPSVEDNKIGALAIQMKFDNNQRDCSGEAIQQSGELSQYYVRWQDPNNIQFCSSADPKQCPVALKRLLP</sequence>